<dbReference type="EMBL" id="BONU01000007">
    <property type="protein sequence ID" value="GIG73156.1"/>
    <property type="molecule type" value="Genomic_DNA"/>
</dbReference>
<evidence type="ECO:0000313" key="3">
    <source>
        <dbReference type="Proteomes" id="UP000653674"/>
    </source>
</evidence>
<dbReference type="InterPro" id="IPR019099">
    <property type="entry name" value="Uncharacterised_PGPGW_TM"/>
</dbReference>
<organism evidence="2 3">
    <name type="scientific">Planosporangium flavigriseum</name>
    <dbReference type="NCBI Taxonomy" id="373681"/>
    <lineage>
        <taxon>Bacteria</taxon>
        <taxon>Bacillati</taxon>
        <taxon>Actinomycetota</taxon>
        <taxon>Actinomycetes</taxon>
        <taxon>Micromonosporales</taxon>
        <taxon>Micromonosporaceae</taxon>
        <taxon>Planosporangium</taxon>
    </lineage>
</organism>
<keyword evidence="1" id="KW-1133">Transmembrane helix</keyword>
<proteinExistence type="predicted"/>
<evidence type="ECO:0000256" key="1">
    <source>
        <dbReference type="SAM" id="Phobius"/>
    </source>
</evidence>
<name>A0A8J3PKA5_9ACTN</name>
<dbReference type="Pfam" id="PF09656">
    <property type="entry name" value="PGPGW"/>
    <property type="match status" value="1"/>
</dbReference>
<comment type="caution">
    <text evidence="2">The sequence shown here is derived from an EMBL/GenBank/DDBJ whole genome shotgun (WGS) entry which is preliminary data.</text>
</comment>
<keyword evidence="3" id="KW-1185">Reference proteome</keyword>
<feature type="transmembrane region" description="Helical" evidence="1">
    <location>
        <begin position="40"/>
        <end position="58"/>
    </location>
</feature>
<protein>
    <recommendedName>
        <fullName evidence="4">TIGR02611 family protein</fullName>
    </recommendedName>
</protein>
<dbReference type="AlphaFoldDB" id="A0A8J3PKA5"/>
<gene>
    <name evidence="2" type="ORF">Pfl04_15600</name>
</gene>
<feature type="transmembrane region" description="Helical" evidence="1">
    <location>
        <begin position="64"/>
        <end position="81"/>
    </location>
</feature>
<evidence type="ECO:0000313" key="2">
    <source>
        <dbReference type="EMBL" id="GIG73156.1"/>
    </source>
</evidence>
<dbReference type="Proteomes" id="UP000653674">
    <property type="component" value="Unassembled WGS sequence"/>
</dbReference>
<accession>A0A8J3PKA5</accession>
<evidence type="ECO:0008006" key="4">
    <source>
        <dbReference type="Google" id="ProtNLM"/>
    </source>
</evidence>
<keyword evidence="1" id="KW-0812">Transmembrane</keyword>
<reference evidence="2" key="1">
    <citation type="submission" date="2021-01" db="EMBL/GenBank/DDBJ databases">
        <title>Whole genome shotgun sequence of Planosporangium flavigriseum NBRC 105377.</title>
        <authorList>
            <person name="Komaki H."/>
            <person name="Tamura T."/>
        </authorList>
    </citation>
    <scope>NUCLEOTIDE SEQUENCE</scope>
    <source>
        <strain evidence="2">NBRC 105377</strain>
    </source>
</reference>
<keyword evidence="1" id="KW-0472">Membrane</keyword>
<sequence length="110" mass="12009">MPTVELRAFGTVAVMREINDDRPRPLKALSGLPASVRRPLVAVMGGTLIVAGLAAVVLPGPWTIPPILAGLALLATEYMWARRWQRRVQDRARAVKEAVNSRRKASSGDR</sequence>